<dbReference type="Pfam" id="PF02525">
    <property type="entry name" value="Flavodoxin_2"/>
    <property type="match status" value="1"/>
</dbReference>
<dbReference type="RefSeq" id="XP_009829680.1">
    <property type="nucleotide sequence ID" value="XM_009831378.1"/>
</dbReference>
<evidence type="ECO:0000259" key="1">
    <source>
        <dbReference type="Pfam" id="PF02525"/>
    </source>
</evidence>
<dbReference type="SUPFAM" id="SSF52218">
    <property type="entry name" value="Flavoproteins"/>
    <property type="match status" value="1"/>
</dbReference>
<name>W4GPC6_APHAT</name>
<accession>W4GPC6</accession>
<dbReference type="VEuPathDB" id="FungiDB:H257_06229"/>
<dbReference type="AlphaFoldDB" id="W4GPC6"/>
<gene>
    <name evidence="2" type="ORF">H257_06229</name>
</gene>
<dbReference type="OrthoDB" id="26889at2759"/>
<dbReference type="PANTHER" id="PTHR43741:SF4">
    <property type="entry name" value="FMN-DEPENDENT NADH:QUINONE OXIDOREDUCTASE"/>
    <property type="match status" value="1"/>
</dbReference>
<proteinExistence type="predicted"/>
<organism evidence="2">
    <name type="scientific">Aphanomyces astaci</name>
    <name type="common">Crayfish plague agent</name>
    <dbReference type="NCBI Taxonomy" id="112090"/>
    <lineage>
        <taxon>Eukaryota</taxon>
        <taxon>Sar</taxon>
        <taxon>Stramenopiles</taxon>
        <taxon>Oomycota</taxon>
        <taxon>Saprolegniomycetes</taxon>
        <taxon>Saprolegniales</taxon>
        <taxon>Verrucalvaceae</taxon>
        <taxon>Aphanomyces</taxon>
    </lineage>
</organism>
<dbReference type="InterPro" id="IPR003680">
    <property type="entry name" value="Flavodoxin_fold"/>
</dbReference>
<dbReference type="InterPro" id="IPR029039">
    <property type="entry name" value="Flavoprotein-like_sf"/>
</dbReference>
<feature type="domain" description="Flavodoxin-like fold" evidence="1">
    <location>
        <begin position="69"/>
        <end position="230"/>
    </location>
</feature>
<reference evidence="2" key="1">
    <citation type="submission" date="2013-12" db="EMBL/GenBank/DDBJ databases">
        <title>The Genome Sequence of Aphanomyces astaci APO3.</title>
        <authorList>
            <consortium name="The Broad Institute Genomics Platform"/>
            <person name="Russ C."/>
            <person name="Tyler B."/>
            <person name="van West P."/>
            <person name="Dieguez-Uribeondo J."/>
            <person name="Young S.K."/>
            <person name="Zeng Q."/>
            <person name="Gargeya S."/>
            <person name="Fitzgerald M."/>
            <person name="Abouelleil A."/>
            <person name="Alvarado L."/>
            <person name="Chapman S.B."/>
            <person name="Gainer-Dewar J."/>
            <person name="Goldberg J."/>
            <person name="Griggs A."/>
            <person name="Gujja S."/>
            <person name="Hansen M."/>
            <person name="Howarth C."/>
            <person name="Imamovic A."/>
            <person name="Ireland A."/>
            <person name="Larimer J."/>
            <person name="McCowan C."/>
            <person name="Murphy C."/>
            <person name="Pearson M."/>
            <person name="Poon T.W."/>
            <person name="Priest M."/>
            <person name="Roberts A."/>
            <person name="Saif S."/>
            <person name="Shea T."/>
            <person name="Sykes S."/>
            <person name="Wortman J."/>
            <person name="Nusbaum C."/>
            <person name="Birren B."/>
        </authorList>
    </citation>
    <scope>NUCLEOTIDE SEQUENCE [LARGE SCALE GENOMIC DNA]</scope>
    <source>
        <strain evidence="2">APO3</strain>
    </source>
</reference>
<sequence length="242" mass="26756">MMLLRHGGRKAMPLGIGRRSISLLHLNASISEDSATSVVSMGLMACVHQQSLRAAWTQKKNIVVNSSSRQQTPFRVIERDLWSPDLPKFCKDTMRSTYRVLQGEGTSDDLATISPIQHLAQELLEADCVVVSTPVWNHSVPYVLKQYMDCVVQPDLTYSQATQEPFVTGRTFVLISSAGGDIREQDTTFALVESVFQSVGFNHGHVISLQGLKESGTRAAQLDAALYEAERIAQRVVEHSLV</sequence>
<dbReference type="Gene3D" id="3.40.50.360">
    <property type="match status" value="1"/>
</dbReference>
<evidence type="ECO:0000313" key="2">
    <source>
        <dbReference type="EMBL" id="ETV80733.1"/>
    </source>
</evidence>
<dbReference type="PANTHER" id="PTHR43741">
    <property type="entry name" value="FMN-DEPENDENT NADH-AZOREDUCTASE 1"/>
    <property type="match status" value="1"/>
</dbReference>
<protein>
    <recommendedName>
        <fullName evidence="1">Flavodoxin-like fold domain-containing protein</fullName>
    </recommendedName>
</protein>
<dbReference type="EMBL" id="KI913125">
    <property type="protein sequence ID" value="ETV80733.1"/>
    <property type="molecule type" value="Genomic_DNA"/>
</dbReference>
<dbReference type="InterPro" id="IPR050104">
    <property type="entry name" value="FMN-dep_NADH:Q_OxRdtase_AzoR1"/>
</dbReference>
<dbReference type="GeneID" id="20808225"/>
<dbReference type="STRING" id="112090.W4GPC6"/>